<keyword evidence="1" id="KW-0472">Membrane</keyword>
<organism evidence="2 3">
    <name type="scientific">Methylomusa anaerophila</name>
    <dbReference type="NCBI Taxonomy" id="1930071"/>
    <lineage>
        <taxon>Bacteria</taxon>
        <taxon>Bacillati</taxon>
        <taxon>Bacillota</taxon>
        <taxon>Negativicutes</taxon>
        <taxon>Selenomonadales</taxon>
        <taxon>Sporomusaceae</taxon>
        <taxon>Methylomusa</taxon>
    </lineage>
</organism>
<name>A0A348AQX6_9FIRM</name>
<feature type="transmembrane region" description="Helical" evidence="1">
    <location>
        <begin position="111"/>
        <end position="131"/>
    </location>
</feature>
<proteinExistence type="predicted"/>
<dbReference type="OrthoDB" id="5622506at2"/>
<dbReference type="Proteomes" id="UP000276437">
    <property type="component" value="Chromosome"/>
</dbReference>
<keyword evidence="1" id="KW-1133">Transmembrane helix</keyword>
<keyword evidence="3" id="KW-1185">Reference proteome</keyword>
<evidence type="ECO:0000313" key="3">
    <source>
        <dbReference type="Proteomes" id="UP000276437"/>
    </source>
</evidence>
<accession>A0A348AQX6</accession>
<keyword evidence="1" id="KW-0812">Transmembrane</keyword>
<dbReference type="EMBL" id="AP018449">
    <property type="protein sequence ID" value="BBB93474.1"/>
    <property type="molecule type" value="Genomic_DNA"/>
</dbReference>
<evidence type="ECO:0000256" key="1">
    <source>
        <dbReference type="SAM" id="Phobius"/>
    </source>
</evidence>
<dbReference type="AlphaFoldDB" id="A0A348AQX6"/>
<evidence type="ECO:0000313" key="2">
    <source>
        <dbReference type="EMBL" id="BBB93474.1"/>
    </source>
</evidence>
<gene>
    <name evidence="2" type="ORF">MAMMFC1_04191</name>
</gene>
<reference evidence="2 3" key="1">
    <citation type="journal article" date="2018" name="Int. J. Syst. Evol. Microbiol.">
        <title>Methylomusa anaerophila gen. nov., sp. nov., an anaerobic methanol-utilizing bacterium isolated from a microbial fuel cell.</title>
        <authorList>
            <person name="Amano N."/>
            <person name="Yamamuro A."/>
            <person name="Miyahara M."/>
            <person name="Kouzuma A."/>
            <person name="Abe T."/>
            <person name="Watanabe K."/>
        </authorList>
    </citation>
    <scope>NUCLEOTIDE SEQUENCE [LARGE SCALE GENOMIC DNA]</scope>
    <source>
        <strain evidence="2 3">MMFC1</strain>
    </source>
</reference>
<dbReference type="RefSeq" id="WP_126310291.1">
    <property type="nucleotide sequence ID" value="NZ_AP018449.1"/>
</dbReference>
<sequence length="338" mass="36053">MRQERQEEQEEMEALFGIGKAEQGESVAAEDGQADDYLYDKQLVNDDIQAIKALIEGDEAVTFSEGKIAEVAGDFTAPGERESVSAGVTPRLPLISAFENLLALQIKVKTAAILAAVILPLGIAFGTYYGIVAGTDAVGAMNDPGKQLYRMDIGSPSLAAASASPSPTDQLPPTASAASATEFRLAAGQAGFVQVGKTVESLREHYASLAIDQDHDNGRPYSVVKIYSAGAKVPSLEVNCFPADENGVQNKIAAIQVYDEQYKTIEGFGVNSLLGDLRRAGMVTSVQYADSSFYVLVKELGMKFELDLSASNLPAEWLNGGDLNSLPDNMKVRSILVF</sequence>
<dbReference type="KEGG" id="mana:MAMMFC1_04191"/>
<protein>
    <submittedName>
        <fullName evidence="2">Uncharacterized protein</fullName>
    </submittedName>
</protein>